<name>A0AAD2FCE4_9STRA</name>
<evidence type="ECO:0000313" key="4">
    <source>
        <dbReference type="EMBL" id="CAJ1931223.1"/>
    </source>
</evidence>
<dbReference type="PANTHER" id="PTHR22904:SF523">
    <property type="entry name" value="STRESS-INDUCED-PHOSPHOPROTEIN 1"/>
    <property type="match status" value="1"/>
</dbReference>
<dbReference type="AlphaFoldDB" id="A0AAD2FCE4"/>
<dbReference type="InterPro" id="IPR011990">
    <property type="entry name" value="TPR-like_helical_dom_sf"/>
</dbReference>
<gene>
    <name evidence="5" type="ORF">CYCCA115_LOCUS11752</name>
    <name evidence="4" type="ORF">CYCCA115_LOCUS2292</name>
</gene>
<evidence type="ECO:0000256" key="2">
    <source>
        <dbReference type="ARBA" id="ARBA00022803"/>
    </source>
</evidence>
<evidence type="ECO:0000256" key="3">
    <source>
        <dbReference type="SAM" id="MobiDB-lite"/>
    </source>
</evidence>
<feature type="region of interest" description="Disordered" evidence="3">
    <location>
        <begin position="134"/>
        <end position="179"/>
    </location>
</feature>
<dbReference type="EMBL" id="CAKOGP040001752">
    <property type="protein sequence ID" value="CAJ1948721.1"/>
    <property type="molecule type" value="Genomic_DNA"/>
</dbReference>
<dbReference type="Proteomes" id="UP001295423">
    <property type="component" value="Unassembled WGS sequence"/>
</dbReference>
<dbReference type="PANTHER" id="PTHR22904">
    <property type="entry name" value="TPR REPEAT CONTAINING PROTEIN"/>
    <property type="match status" value="1"/>
</dbReference>
<reference evidence="4" key="1">
    <citation type="submission" date="2023-08" db="EMBL/GenBank/DDBJ databases">
        <authorList>
            <person name="Audoor S."/>
            <person name="Bilcke G."/>
        </authorList>
    </citation>
    <scope>NUCLEOTIDE SEQUENCE</scope>
</reference>
<accession>A0AAD2FCE4</accession>
<protein>
    <submittedName>
        <fullName evidence="4">Uncharacterized protein</fullName>
    </submittedName>
</protein>
<dbReference type="EMBL" id="CAKOGP040000135">
    <property type="protein sequence ID" value="CAJ1931223.1"/>
    <property type="molecule type" value="Genomic_DNA"/>
</dbReference>
<comment type="caution">
    <text evidence="4">The sequence shown here is derived from an EMBL/GenBank/DDBJ whole genome shotgun (WGS) entry which is preliminary data.</text>
</comment>
<keyword evidence="1" id="KW-0677">Repeat</keyword>
<proteinExistence type="predicted"/>
<keyword evidence="2" id="KW-0802">TPR repeat</keyword>
<feature type="compositionally biased region" description="Basic and acidic residues" evidence="3">
    <location>
        <begin position="134"/>
        <end position="147"/>
    </location>
</feature>
<evidence type="ECO:0000256" key="1">
    <source>
        <dbReference type="ARBA" id="ARBA00022737"/>
    </source>
</evidence>
<evidence type="ECO:0000313" key="6">
    <source>
        <dbReference type="Proteomes" id="UP001295423"/>
    </source>
</evidence>
<dbReference type="GO" id="GO:0051879">
    <property type="term" value="F:Hsp90 protein binding"/>
    <property type="evidence" value="ECO:0007669"/>
    <property type="project" value="TreeGrafter"/>
</dbReference>
<organism evidence="4 6">
    <name type="scientific">Cylindrotheca closterium</name>
    <dbReference type="NCBI Taxonomy" id="2856"/>
    <lineage>
        <taxon>Eukaryota</taxon>
        <taxon>Sar</taxon>
        <taxon>Stramenopiles</taxon>
        <taxon>Ochrophyta</taxon>
        <taxon>Bacillariophyta</taxon>
        <taxon>Bacillariophyceae</taxon>
        <taxon>Bacillariophycidae</taxon>
        <taxon>Bacillariales</taxon>
        <taxon>Bacillariaceae</taxon>
        <taxon>Cylindrotheca</taxon>
    </lineage>
</organism>
<keyword evidence="6" id="KW-1185">Reference proteome</keyword>
<evidence type="ECO:0000313" key="5">
    <source>
        <dbReference type="EMBL" id="CAJ1948721.1"/>
    </source>
</evidence>
<dbReference type="SUPFAM" id="SSF48452">
    <property type="entry name" value="TPR-like"/>
    <property type="match status" value="1"/>
</dbReference>
<sequence length="378" mass="42634">MRNLSPNQEGVLQEQAKEAYANEDFEEALKLYRVALPSSRGKERQLLLSNIVACRLNIGGSAQAEAAVDNAKQCIALNDQWAKGHVRLASAYIALGGHSNDACNSLQRAIQLDPGHPTARQMLVQELRRDHRLASRNQQDLDNHRSDGSSNSVASEPGMPYSNRESSAPSRATIFDMDDPSAPSSDSSLSWFDYLQLQFTKAVRWYYSQSEDRRNVIHVCLVFLFLYVAFGGRFGFEECTSSSATKYRKGNYGTGNAYDQHYGRHSSSPEPRHTSYNANYQAQYSSHHPSQSSSYSGYDSSTQAAGSFFDQWDGHLTPILLLVVGATYLCHRNGIPITEAVSFVVWNILFRRGRYCRWGLGARNNGIFRQRRHRHRRY</sequence>
<dbReference type="Gene3D" id="1.25.40.10">
    <property type="entry name" value="Tetratricopeptide repeat domain"/>
    <property type="match status" value="1"/>
</dbReference>